<evidence type="ECO:0000256" key="5">
    <source>
        <dbReference type="ARBA" id="ARBA00023136"/>
    </source>
</evidence>
<feature type="chain" id="PRO_5011481386" evidence="8">
    <location>
        <begin position="20"/>
        <end position="1038"/>
    </location>
</feature>
<dbReference type="Gene3D" id="2.40.170.20">
    <property type="entry name" value="TonB-dependent receptor, beta-barrel domain"/>
    <property type="match status" value="1"/>
</dbReference>
<dbReference type="RefSeq" id="WP_093302855.1">
    <property type="nucleotide sequence ID" value="NZ_FOOH01000003.1"/>
</dbReference>
<feature type="domain" description="TonB-dependent receptor plug" evidence="9">
    <location>
        <begin position="114"/>
        <end position="219"/>
    </location>
</feature>
<dbReference type="NCBIfam" id="TIGR04056">
    <property type="entry name" value="OMP_RagA_SusC"/>
    <property type="match status" value="1"/>
</dbReference>
<keyword evidence="2 7" id="KW-0813">Transport</keyword>
<evidence type="ECO:0000259" key="9">
    <source>
        <dbReference type="Pfam" id="PF07715"/>
    </source>
</evidence>
<evidence type="ECO:0000256" key="4">
    <source>
        <dbReference type="ARBA" id="ARBA00022692"/>
    </source>
</evidence>
<reference evidence="11" key="1">
    <citation type="submission" date="2016-10" db="EMBL/GenBank/DDBJ databases">
        <authorList>
            <person name="Varghese N."/>
            <person name="Submissions S."/>
        </authorList>
    </citation>
    <scope>NUCLEOTIDE SEQUENCE [LARGE SCALE GENOMIC DNA]</scope>
    <source>
        <strain evidence="11">DSM 23515</strain>
    </source>
</reference>
<evidence type="ECO:0000313" key="11">
    <source>
        <dbReference type="Proteomes" id="UP000199116"/>
    </source>
</evidence>
<comment type="subcellular location">
    <subcellularLocation>
        <location evidence="1 7">Cell outer membrane</location>
        <topology evidence="1 7">Multi-pass membrane protein</topology>
    </subcellularLocation>
</comment>
<dbReference type="InterPro" id="IPR023996">
    <property type="entry name" value="TonB-dep_OMP_SusC/RagA"/>
</dbReference>
<dbReference type="InterPro" id="IPR036942">
    <property type="entry name" value="Beta-barrel_TonB_sf"/>
</dbReference>
<dbReference type="GO" id="GO:0009279">
    <property type="term" value="C:cell outer membrane"/>
    <property type="evidence" value="ECO:0007669"/>
    <property type="project" value="UniProtKB-SubCell"/>
</dbReference>
<keyword evidence="6 7" id="KW-0998">Cell outer membrane</keyword>
<dbReference type="AlphaFoldDB" id="A0A1I2KI24"/>
<evidence type="ECO:0000256" key="6">
    <source>
        <dbReference type="ARBA" id="ARBA00023237"/>
    </source>
</evidence>
<name>A0A1I2KI24_9FLAO</name>
<evidence type="ECO:0000313" key="10">
    <source>
        <dbReference type="EMBL" id="SFF65880.1"/>
    </source>
</evidence>
<keyword evidence="4 7" id="KW-0812">Transmembrane</keyword>
<dbReference type="InterPro" id="IPR037066">
    <property type="entry name" value="Plug_dom_sf"/>
</dbReference>
<dbReference type="InterPro" id="IPR012910">
    <property type="entry name" value="Plug_dom"/>
</dbReference>
<dbReference type="Proteomes" id="UP000199116">
    <property type="component" value="Unassembled WGS sequence"/>
</dbReference>
<dbReference type="NCBIfam" id="TIGR04057">
    <property type="entry name" value="SusC_RagA_signa"/>
    <property type="match status" value="1"/>
</dbReference>
<dbReference type="SUPFAM" id="SSF56935">
    <property type="entry name" value="Porins"/>
    <property type="match status" value="1"/>
</dbReference>
<proteinExistence type="inferred from homology"/>
<dbReference type="InterPro" id="IPR008969">
    <property type="entry name" value="CarboxyPept-like_regulatory"/>
</dbReference>
<evidence type="ECO:0000256" key="3">
    <source>
        <dbReference type="ARBA" id="ARBA00022452"/>
    </source>
</evidence>
<protein>
    <submittedName>
        <fullName evidence="10">TonB-linked outer membrane protein, SusC/RagA family</fullName>
    </submittedName>
</protein>
<dbReference type="Gene3D" id="2.170.130.10">
    <property type="entry name" value="TonB-dependent receptor, plug domain"/>
    <property type="match status" value="1"/>
</dbReference>
<dbReference type="InterPro" id="IPR039426">
    <property type="entry name" value="TonB-dep_rcpt-like"/>
</dbReference>
<dbReference type="SUPFAM" id="SSF49464">
    <property type="entry name" value="Carboxypeptidase regulatory domain-like"/>
    <property type="match status" value="1"/>
</dbReference>
<dbReference type="Pfam" id="PF13715">
    <property type="entry name" value="CarbopepD_reg_2"/>
    <property type="match status" value="1"/>
</dbReference>
<dbReference type="FunFam" id="2.170.130.10:FF:000008">
    <property type="entry name" value="SusC/RagA family TonB-linked outer membrane protein"/>
    <property type="match status" value="1"/>
</dbReference>
<dbReference type="EMBL" id="FOOH01000003">
    <property type="protein sequence ID" value="SFF65880.1"/>
    <property type="molecule type" value="Genomic_DNA"/>
</dbReference>
<sequence length="1038" mass="116137">MKLKLFAFCMVIFSSFGFAQETKSITGIITDQNDMPLPGAEVKVIDKEIFDVTDFDGNFSLENVEVGDAVRVTFLGFLPQEFTVAGSNQYTIALEEDTDQLDEVVVVGYGRQRKQDLTGAISQVSSQEIMKQPASTATQALQGKVAGVNIINSDAPGSTPTVAIRGLGTALGGRDPLYVVDGVPVNDIQNISPSNIESMDFLKDASSAAIYGVRAANGVVIVTTKQGESGKPKMNIRSFYGVKPILNEVDMANASQYITYFNEENAAIGGDQLNQTQQYNTDWYDEIVQTGFVNNTVFDINGGGDNINYFFSYDYYEEGGLLEDQKFRRSTITSNNTFDLFDDRLKIIQNLNVSIRDENRKPFGAFNTAYRQSPLVPVFYPNGRYGGSYYNRTTGEATYIAGPDESIGNLTSHGNPVSAVDFENQIFNAVRLQGSVTAELSITDDITFTSRFGARKEFTSGRTYNPIQQRWLNSDPTRTVEQFESLKAQNPEQLQYAYNQLSFESSENYKYNWDNFINYNTNFGDHNLDVTLGGSKEQIGIGMRDDYQTWDVPEQEQYWSLKHASDQYDKQVNQTYLTPTNFLSYFGRVQYNFNSKYYFTGTLRRDGSSTFQNNANYWGTFPALGVGWTLTEEEFLADNESINFLKLRGSWGELGNANVPINTTQILTEPNSGNQNYVFGPGQDLIFGAYIGSPAQNLSWEVVSEYSAGLDYELFDYKLTGSFDYYIRTTENTILQVQPLLNSTFSTDFYDHGAEVVNEGFELAINWSDEFSDDFSYNIGTNFSFNENTVKNVQQNYEGQLGGSLGNGQITKRLAEGQPLGAWWLFETEGVWQTQQEIDNNAAIGGARPGHLRYTDQNNDGVIDDRDKIYHGSYIPKYNYGVNIGLNYRNWDFSLDGYGVGGNKVYNALLNTRIGGENVPVDVFNERWTGPGTSNTNPGADRDARSSDYYLEDGDFFRINNITLGYTLPEMTEFISQARVYVSAQNPFIFTKYSGFTPEISGYDPNDTNAQGPYRTTGVELSAYPLTSTFLLGVNIQL</sequence>
<keyword evidence="5 7" id="KW-0472">Membrane</keyword>
<gene>
    <name evidence="10" type="ORF">SAMN04488033_103105</name>
</gene>
<comment type="similarity">
    <text evidence="7">Belongs to the TonB-dependent receptor family.</text>
</comment>
<keyword evidence="3 7" id="KW-1134">Transmembrane beta strand</keyword>
<evidence type="ECO:0000256" key="8">
    <source>
        <dbReference type="SAM" id="SignalP"/>
    </source>
</evidence>
<organism evidence="10 11">
    <name type="scientific">Salegentibacter agarivorans</name>
    <dbReference type="NCBI Taxonomy" id="345907"/>
    <lineage>
        <taxon>Bacteria</taxon>
        <taxon>Pseudomonadati</taxon>
        <taxon>Bacteroidota</taxon>
        <taxon>Flavobacteriia</taxon>
        <taxon>Flavobacteriales</taxon>
        <taxon>Flavobacteriaceae</taxon>
        <taxon>Salegentibacter</taxon>
    </lineage>
</organism>
<evidence type="ECO:0000256" key="7">
    <source>
        <dbReference type="PROSITE-ProRule" id="PRU01360"/>
    </source>
</evidence>
<dbReference type="InterPro" id="IPR023997">
    <property type="entry name" value="TonB-dep_OMP_SusC/RagA_CS"/>
</dbReference>
<evidence type="ECO:0000256" key="2">
    <source>
        <dbReference type="ARBA" id="ARBA00022448"/>
    </source>
</evidence>
<keyword evidence="11" id="KW-1185">Reference proteome</keyword>
<dbReference type="PROSITE" id="PS52016">
    <property type="entry name" value="TONB_DEPENDENT_REC_3"/>
    <property type="match status" value="1"/>
</dbReference>
<keyword evidence="8" id="KW-0732">Signal</keyword>
<feature type="signal peptide" evidence="8">
    <location>
        <begin position="1"/>
        <end position="19"/>
    </location>
</feature>
<dbReference type="Pfam" id="PF07715">
    <property type="entry name" value="Plug"/>
    <property type="match status" value="1"/>
</dbReference>
<dbReference type="Gene3D" id="2.60.40.1120">
    <property type="entry name" value="Carboxypeptidase-like, regulatory domain"/>
    <property type="match status" value="1"/>
</dbReference>
<accession>A0A1I2KI24</accession>
<evidence type="ECO:0000256" key="1">
    <source>
        <dbReference type="ARBA" id="ARBA00004571"/>
    </source>
</evidence>